<evidence type="ECO:0000313" key="2">
    <source>
        <dbReference type="EMBL" id="QJA67585.1"/>
    </source>
</evidence>
<proteinExistence type="predicted"/>
<protein>
    <submittedName>
        <fullName evidence="2">Uncharacterized protein</fullName>
    </submittedName>
</protein>
<gene>
    <name evidence="2" type="ORF">MM415B00199_0040</name>
</gene>
<dbReference type="EMBL" id="MT141573">
    <property type="protein sequence ID" value="QJA67585.1"/>
    <property type="molecule type" value="Genomic_DNA"/>
</dbReference>
<feature type="region of interest" description="Disordered" evidence="1">
    <location>
        <begin position="24"/>
        <end position="56"/>
    </location>
</feature>
<dbReference type="AlphaFoldDB" id="A0A6M3JEJ4"/>
<organism evidence="2">
    <name type="scientific">viral metagenome</name>
    <dbReference type="NCBI Taxonomy" id="1070528"/>
    <lineage>
        <taxon>unclassified sequences</taxon>
        <taxon>metagenomes</taxon>
        <taxon>organismal metagenomes</taxon>
    </lineage>
</organism>
<name>A0A6M3JEJ4_9ZZZZ</name>
<accession>A0A6M3JEJ4</accession>
<reference evidence="2" key="1">
    <citation type="submission" date="2020-03" db="EMBL/GenBank/DDBJ databases">
        <title>The deep terrestrial virosphere.</title>
        <authorList>
            <person name="Holmfeldt K."/>
            <person name="Nilsson E."/>
            <person name="Simone D."/>
            <person name="Lopez-Fernandez M."/>
            <person name="Wu X."/>
            <person name="de Brujin I."/>
            <person name="Lundin D."/>
            <person name="Andersson A."/>
            <person name="Bertilsson S."/>
            <person name="Dopson M."/>
        </authorList>
    </citation>
    <scope>NUCLEOTIDE SEQUENCE</scope>
    <source>
        <strain evidence="2">MM415B00199</strain>
    </source>
</reference>
<evidence type="ECO:0000256" key="1">
    <source>
        <dbReference type="SAM" id="MobiDB-lite"/>
    </source>
</evidence>
<sequence length="56" mass="6095">MVCQKCKEAFDGVKKVCPFCGTMSEGSPLPPSGLPEKTPVPKKPVEAPKRSHKKKK</sequence>